<accession>A0A0D2MAT7</accession>
<name>A0A0D2MAT7_HYPSF</name>
<keyword evidence="1" id="KW-0812">Transmembrane</keyword>
<dbReference type="Proteomes" id="UP000054270">
    <property type="component" value="Unassembled WGS sequence"/>
</dbReference>
<protein>
    <submittedName>
        <fullName evidence="2">Uncharacterized protein</fullName>
    </submittedName>
</protein>
<dbReference type="AlphaFoldDB" id="A0A0D2MAT7"/>
<organism evidence="2 3">
    <name type="scientific">Hypholoma sublateritium (strain FD-334 SS-4)</name>
    <dbReference type="NCBI Taxonomy" id="945553"/>
    <lineage>
        <taxon>Eukaryota</taxon>
        <taxon>Fungi</taxon>
        <taxon>Dikarya</taxon>
        <taxon>Basidiomycota</taxon>
        <taxon>Agaricomycotina</taxon>
        <taxon>Agaricomycetes</taxon>
        <taxon>Agaricomycetidae</taxon>
        <taxon>Agaricales</taxon>
        <taxon>Agaricineae</taxon>
        <taxon>Strophariaceae</taxon>
        <taxon>Hypholoma</taxon>
    </lineage>
</organism>
<keyword evidence="1" id="KW-1133">Transmembrane helix</keyword>
<evidence type="ECO:0000313" key="2">
    <source>
        <dbReference type="EMBL" id="KJA20498.1"/>
    </source>
</evidence>
<keyword evidence="3" id="KW-1185">Reference proteome</keyword>
<evidence type="ECO:0000313" key="3">
    <source>
        <dbReference type="Proteomes" id="UP000054270"/>
    </source>
</evidence>
<evidence type="ECO:0000256" key="1">
    <source>
        <dbReference type="SAM" id="Phobius"/>
    </source>
</evidence>
<dbReference type="EMBL" id="KN817567">
    <property type="protein sequence ID" value="KJA20498.1"/>
    <property type="molecule type" value="Genomic_DNA"/>
</dbReference>
<keyword evidence="1" id="KW-0472">Membrane</keyword>
<feature type="transmembrane region" description="Helical" evidence="1">
    <location>
        <begin position="12"/>
        <end position="29"/>
    </location>
</feature>
<sequence>MSDSLSMNSAARSYLLASLNCSLFLYVLLREHLLHFFETHWQRYQRSHRRHWAPKSRHLARA</sequence>
<reference evidence="3" key="1">
    <citation type="submission" date="2014-04" db="EMBL/GenBank/DDBJ databases">
        <title>Evolutionary Origins and Diversification of the Mycorrhizal Mutualists.</title>
        <authorList>
            <consortium name="DOE Joint Genome Institute"/>
            <consortium name="Mycorrhizal Genomics Consortium"/>
            <person name="Kohler A."/>
            <person name="Kuo A."/>
            <person name="Nagy L.G."/>
            <person name="Floudas D."/>
            <person name="Copeland A."/>
            <person name="Barry K.W."/>
            <person name="Cichocki N."/>
            <person name="Veneault-Fourrey C."/>
            <person name="LaButti K."/>
            <person name="Lindquist E.A."/>
            <person name="Lipzen A."/>
            <person name="Lundell T."/>
            <person name="Morin E."/>
            <person name="Murat C."/>
            <person name="Riley R."/>
            <person name="Ohm R."/>
            <person name="Sun H."/>
            <person name="Tunlid A."/>
            <person name="Henrissat B."/>
            <person name="Grigoriev I.V."/>
            <person name="Hibbett D.S."/>
            <person name="Martin F."/>
        </authorList>
    </citation>
    <scope>NUCLEOTIDE SEQUENCE [LARGE SCALE GENOMIC DNA]</scope>
    <source>
        <strain evidence="3">FD-334 SS-4</strain>
    </source>
</reference>
<gene>
    <name evidence="2" type="ORF">HYPSUDRAFT_815666</name>
</gene>
<proteinExistence type="predicted"/>